<dbReference type="EC" id="3.1.4.58" evidence="2"/>
<comment type="catalytic activity">
    <reaction evidence="2">
        <text>a 3'-end 2',3'-cyclophospho-ribonucleotide-RNA + H2O = a 3'-end 2'-phospho-ribonucleotide-RNA + H(+)</text>
        <dbReference type="Rhea" id="RHEA:11828"/>
        <dbReference type="Rhea" id="RHEA-COMP:10464"/>
        <dbReference type="Rhea" id="RHEA-COMP:17353"/>
        <dbReference type="ChEBI" id="CHEBI:15377"/>
        <dbReference type="ChEBI" id="CHEBI:15378"/>
        <dbReference type="ChEBI" id="CHEBI:83064"/>
        <dbReference type="ChEBI" id="CHEBI:173113"/>
        <dbReference type="EC" id="3.1.4.58"/>
    </reaction>
</comment>
<dbReference type="EMBL" id="CP007806">
    <property type="protein sequence ID" value="AIG28065.1"/>
    <property type="molecule type" value="Genomic_DNA"/>
</dbReference>
<dbReference type="AlphaFoldDB" id="A0A075RFF8"/>
<dbReference type="GO" id="GO:0016874">
    <property type="term" value="F:ligase activity"/>
    <property type="evidence" value="ECO:0007669"/>
    <property type="project" value="UniProtKB-KW"/>
</dbReference>
<reference evidence="3 4" key="1">
    <citation type="journal article" date="2011" name="J. Bacteriol.">
        <title>Genome sequence of Brevibacillus laterosporus LMG 15441, a pathogen of invertebrates.</title>
        <authorList>
            <person name="Djukic M."/>
            <person name="Poehlein A."/>
            <person name="Thurmer A."/>
            <person name="Daniel R."/>
        </authorList>
    </citation>
    <scope>NUCLEOTIDE SEQUENCE [LARGE SCALE GENOMIC DNA]</scope>
    <source>
        <strain evidence="3 4">LMG 15441</strain>
    </source>
</reference>
<evidence type="ECO:0000313" key="4">
    <source>
        <dbReference type="Proteomes" id="UP000005850"/>
    </source>
</evidence>
<dbReference type="GO" id="GO:0008664">
    <property type="term" value="F:RNA 2',3'-cyclic 3'-phosphodiesterase activity"/>
    <property type="evidence" value="ECO:0007669"/>
    <property type="project" value="UniProtKB-EC"/>
</dbReference>
<evidence type="ECO:0000256" key="2">
    <source>
        <dbReference type="HAMAP-Rule" id="MF_01940"/>
    </source>
</evidence>
<dbReference type="HAMAP" id="MF_01940">
    <property type="entry name" value="RNA_CPDase"/>
    <property type="match status" value="1"/>
</dbReference>
<dbReference type="HOGENOM" id="CLU_081251_3_2_9"/>
<keyword evidence="4" id="KW-1185">Reference proteome</keyword>
<dbReference type="KEGG" id="blr:BRLA_c037650"/>
<feature type="active site" description="Proton donor" evidence="2">
    <location>
        <position position="42"/>
    </location>
</feature>
<dbReference type="Gene3D" id="3.90.1140.10">
    <property type="entry name" value="Cyclic phosphodiesterase"/>
    <property type="match status" value="1"/>
</dbReference>
<proteinExistence type="inferred from homology"/>
<comment type="similarity">
    <text evidence="2">Belongs to the 2H phosphoesterase superfamily. ThpR family.</text>
</comment>
<protein>
    <recommendedName>
        <fullName evidence="2">RNA 2',3'-cyclic phosphodiesterase</fullName>
        <shortName evidence="2">RNA 2',3'-CPDase</shortName>
        <ecNumber evidence="2">3.1.4.58</ecNumber>
    </recommendedName>
</protein>
<dbReference type="PANTHER" id="PTHR35561">
    <property type="entry name" value="RNA 2',3'-CYCLIC PHOSPHODIESTERASE"/>
    <property type="match status" value="1"/>
</dbReference>
<dbReference type="NCBIfam" id="TIGR02258">
    <property type="entry name" value="2_5_ligase"/>
    <property type="match status" value="1"/>
</dbReference>
<feature type="short sequence motif" description="HXTX 2" evidence="2">
    <location>
        <begin position="130"/>
        <end position="133"/>
    </location>
</feature>
<sequence>MVKRLFIALHVPTDVISYIEAAQQQVKQELKAERWQPLHNLHLTLHFLGDVDEQKIPELKKDIQIVSSIIRPFSLSIDHFGSFPKGGKPRVLWLGLQGDIESLQQMHLLLGKRLDRHESLPYDKRPYEPHVTIARKPKLHEERSLPLADWSQRFLPHPKPSWKVEGITLFQSELRPEGAIHTPLFTSLLGETTNL</sequence>
<feature type="active site" description="Proton acceptor" evidence="2">
    <location>
        <position position="130"/>
    </location>
</feature>
<feature type="short sequence motif" description="HXTX 1" evidence="2">
    <location>
        <begin position="42"/>
        <end position="45"/>
    </location>
</feature>
<evidence type="ECO:0000256" key="1">
    <source>
        <dbReference type="ARBA" id="ARBA00022801"/>
    </source>
</evidence>
<dbReference type="Proteomes" id="UP000005850">
    <property type="component" value="Chromosome"/>
</dbReference>
<dbReference type="SUPFAM" id="SSF55144">
    <property type="entry name" value="LigT-like"/>
    <property type="match status" value="1"/>
</dbReference>
<dbReference type="STRING" id="1042163.BRLA_c037650"/>
<dbReference type="GO" id="GO:0004113">
    <property type="term" value="F:2',3'-cyclic-nucleotide 3'-phosphodiesterase activity"/>
    <property type="evidence" value="ECO:0007669"/>
    <property type="project" value="InterPro"/>
</dbReference>
<organism evidence="3 4">
    <name type="scientific">Brevibacillus laterosporus LMG 15441</name>
    <dbReference type="NCBI Taxonomy" id="1042163"/>
    <lineage>
        <taxon>Bacteria</taxon>
        <taxon>Bacillati</taxon>
        <taxon>Bacillota</taxon>
        <taxon>Bacilli</taxon>
        <taxon>Bacillales</taxon>
        <taxon>Paenibacillaceae</taxon>
        <taxon>Brevibacillus</taxon>
    </lineage>
</organism>
<keyword evidence="1 2" id="KW-0378">Hydrolase</keyword>
<name>A0A075RFF8_BRELA</name>
<dbReference type="Pfam" id="PF13563">
    <property type="entry name" value="2_5_RNA_ligase2"/>
    <property type="match status" value="1"/>
</dbReference>
<dbReference type="RefSeq" id="WP_003340032.1">
    <property type="nucleotide sequence ID" value="NZ_CP007806.1"/>
</dbReference>
<dbReference type="InterPro" id="IPR009097">
    <property type="entry name" value="Cyclic_Pdiesterase"/>
</dbReference>
<comment type="function">
    <text evidence="2">Hydrolyzes RNA 2',3'-cyclic phosphodiester to an RNA 2'-phosphomonoester.</text>
</comment>
<dbReference type="InterPro" id="IPR004175">
    <property type="entry name" value="RNA_CPDase"/>
</dbReference>
<keyword evidence="3" id="KW-0436">Ligase</keyword>
<accession>A0A075RFF8</accession>
<dbReference type="eggNOG" id="COG1514">
    <property type="taxonomic scope" value="Bacteria"/>
</dbReference>
<evidence type="ECO:0000313" key="3">
    <source>
        <dbReference type="EMBL" id="AIG28065.1"/>
    </source>
</evidence>
<gene>
    <name evidence="3" type="ORF">BRLA_c037650</name>
</gene>
<dbReference type="PANTHER" id="PTHR35561:SF1">
    <property type="entry name" value="RNA 2',3'-CYCLIC PHOSPHODIESTERASE"/>
    <property type="match status" value="1"/>
</dbReference>